<accession>A0A4Z2CLC2</accession>
<evidence type="ECO:0000313" key="2">
    <source>
        <dbReference type="EMBL" id="TNN05059.1"/>
    </source>
</evidence>
<dbReference type="AlphaFoldDB" id="A0A4Z2CLC2"/>
<feature type="chain" id="PRO_5021308122" evidence="1">
    <location>
        <begin position="24"/>
        <end position="298"/>
    </location>
</feature>
<proteinExistence type="predicted"/>
<sequence length="298" mass="34917">MVYKHSPLIRGVVLLISLSGIVCQEEPSTKSTRNSTISAYSDIYAANIWIAYQLLIMAEKPEINLTLYESAKTIRATEKEFQVKWALDYLNAANDTWKLEKNQFVNTTNSYLHKNNSIVRDSCTSLLNESNARNWNETIQKTVNYGCTVLNKYTEWKWKNRTELDLLAIKQLNDVNEKHRSEYRYERGFDYKVAKEKYSHAQRMKKICLDNAWDKCLLAVKANLEYEQVKDTNSSSMKKEILEKKERSLKKALENLITQVKFFNTQMFNYFKFLEPIERVNTVVELMESEVEYNIGAC</sequence>
<evidence type="ECO:0000256" key="1">
    <source>
        <dbReference type="SAM" id="SignalP"/>
    </source>
</evidence>
<reference evidence="2 3" key="1">
    <citation type="submission" date="2019-03" db="EMBL/GenBank/DDBJ databases">
        <title>An improved genome assembly of the fluke Schistosoma japonicum.</title>
        <authorList>
            <person name="Hu W."/>
            <person name="Luo F."/>
            <person name="Yin M."/>
            <person name="Mo X."/>
            <person name="Sun C."/>
            <person name="Wu Q."/>
            <person name="Zhu B."/>
            <person name="Xiang M."/>
            <person name="Wang J."/>
            <person name="Wang Y."/>
            <person name="Zhang T."/>
            <person name="Xu B."/>
            <person name="Zheng H."/>
            <person name="Feng Z."/>
        </authorList>
    </citation>
    <scope>NUCLEOTIDE SEQUENCE [LARGE SCALE GENOMIC DNA]</scope>
    <source>
        <strain evidence="2">HuSjv2</strain>
        <tissue evidence="2">Worms</tissue>
    </source>
</reference>
<dbReference type="EMBL" id="SKCS01000618">
    <property type="protein sequence ID" value="TNN05059.1"/>
    <property type="molecule type" value="Genomic_DNA"/>
</dbReference>
<evidence type="ECO:0000313" key="3">
    <source>
        <dbReference type="Proteomes" id="UP000311919"/>
    </source>
</evidence>
<comment type="caution">
    <text evidence="2">The sequence shown here is derived from an EMBL/GenBank/DDBJ whole genome shotgun (WGS) entry which is preliminary data.</text>
</comment>
<name>A0A4Z2CLC2_SCHJA</name>
<organism evidence="2 3">
    <name type="scientific">Schistosoma japonicum</name>
    <name type="common">Blood fluke</name>
    <dbReference type="NCBI Taxonomy" id="6182"/>
    <lineage>
        <taxon>Eukaryota</taxon>
        <taxon>Metazoa</taxon>
        <taxon>Spiralia</taxon>
        <taxon>Lophotrochozoa</taxon>
        <taxon>Platyhelminthes</taxon>
        <taxon>Trematoda</taxon>
        <taxon>Digenea</taxon>
        <taxon>Strigeidida</taxon>
        <taxon>Schistosomatoidea</taxon>
        <taxon>Schistosomatidae</taxon>
        <taxon>Schistosoma</taxon>
    </lineage>
</organism>
<feature type="signal peptide" evidence="1">
    <location>
        <begin position="1"/>
        <end position="23"/>
    </location>
</feature>
<dbReference type="OrthoDB" id="6306870at2759"/>
<keyword evidence="3" id="KW-1185">Reference proteome</keyword>
<gene>
    <name evidence="2" type="ORF">EWB00_009726</name>
</gene>
<dbReference type="Proteomes" id="UP000311919">
    <property type="component" value="Unassembled WGS sequence"/>
</dbReference>
<protein>
    <submittedName>
        <fullName evidence="2">Secretory glyco k5-like protein isoform 3</fullName>
    </submittedName>
</protein>
<keyword evidence="1" id="KW-0732">Signal</keyword>